<evidence type="ECO:0000256" key="11">
    <source>
        <dbReference type="RuleBase" id="RU368034"/>
    </source>
</evidence>
<dbReference type="PANTHER" id="PTHR12966">
    <property type="entry name" value="NADH DEHYDROGENASE UBIQUINONE 1 ALPHA SUBCOMPLEX SUBUNIT 13"/>
    <property type="match status" value="1"/>
</dbReference>
<keyword evidence="4 11" id="KW-0679">Respiratory chain</keyword>
<proteinExistence type="inferred from homology"/>
<evidence type="ECO:0000256" key="8">
    <source>
        <dbReference type="ARBA" id="ARBA00022989"/>
    </source>
</evidence>
<dbReference type="eggNOG" id="KOG3300">
    <property type="taxonomic scope" value="Eukaryota"/>
</dbReference>
<feature type="transmembrane region" description="Helical" evidence="11">
    <location>
        <begin position="45"/>
        <end position="62"/>
    </location>
</feature>
<evidence type="ECO:0000256" key="6">
    <source>
        <dbReference type="ARBA" id="ARBA00022792"/>
    </source>
</evidence>
<dbReference type="InterPro" id="IPR009346">
    <property type="entry name" value="GRIM-19"/>
</dbReference>
<evidence type="ECO:0000256" key="4">
    <source>
        <dbReference type="ARBA" id="ARBA00022660"/>
    </source>
</evidence>
<keyword evidence="13" id="KW-1185">Reference proteome</keyword>
<dbReference type="GO" id="GO:0045271">
    <property type="term" value="C:respiratory chain complex I"/>
    <property type="evidence" value="ECO:0007669"/>
    <property type="project" value="UniProtKB-UniRule"/>
</dbReference>
<comment type="function">
    <text evidence="11">Complex I functions in the transfer of electrons from NADH to the respiratory chain. Accessory subunit of the mitochondrial membrane respiratory chain NADH dehydrogenase (Complex I), that is believed not to be involved in catalysis.</text>
</comment>
<gene>
    <name evidence="12" type="ORF">MICPUCDRAFT_26677</name>
</gene>
<comment type="similarity">
    <text evidence="2 11">Belongs to the complex I NDUFA13 subunit family.</text>
</comment>
<keyword evidence="7 11" id="KW-0249">Electron transport</keyword>
<organism evidence="13">
    <name type="scientific">Micromonas pusilla (strain CCMP1545)</name>
    <name type="common">Picoplanktonic green alga</name>
    <dbReference type="NCBI Taxonomy" id="564608"/>
    <lineage>
        <taxon>Eukaryota</taxon>
        <taxon>Viridiplantae</taxon>
        <taxon>Chlorophyta</taxon>
        <taxon>Mamiellophyceae</taxon>
        <taxon>Mamiellales</taxon>
        <taxon>Mamiellaceae</taxon>
        <taxon>Micromonas</taxon>
    </lineage>
</organism>
<keyword evidence="3 11" id="KW-0813">Transport</keyword>
<name>C1MSL8_MICPC</name>
<evidence type="ECO:0000313" key="12">
    <source>
        <dbReference type="EMBL" id="EEH57156.1"/>
    </source>
</evidence>
<keyword evidence="8 11" id="KW-1133">Transmembrane helix</keyword>
<keyword evidence="6 11" id="KW-0999">Mitochondrion inner membrane</keyword>
<reference evidence="12 13" key="1">
    <citation type="journal article" date="2009" name="Science">
        <title>Green evolution and dynamic adaptations revealed by genomes of the marine picoeukaryotes Micromonas.</title>
        <authorList>
            <person name="Worden A.Z."/>
            <person name="Lee J.H."/>
            <person name="Mock T."/>
            <person name="Rouze P."/>
            <person name="Simmons M.P."/>
            <person name="Aerts A.L."/>
            <person name="Allen A.E."/>
            <person name="Cuvelier M.L."/>
            <person name="Derelle E."/>
            <person name="Everett M.V."/>
            <person name="Foulon E."/>
            <person name="Grimwood J."/>
            <person name="Gundlach H."/>
            <person name="Henrissat B."/>
            <person name="Napoli C."/>
            <person name="McDonald S.M."/>
            <person name="Parker M.S."/>
            <person name="Rombauts S."/>
            <person name="Salamov A."/>
            <person name="Von Dassow P."/>
            <person name="Badger J.H."/>
            <person name="Coutinho P.M."/>
            <person name="Demir E."/>
            <person name="Dubchak I."/>
            <person name="Gentemann C."/>
            <person name="Eikrem W."/>
            <person name="Gready J.E."/>
            <person name="John U."/>
            <person name="Lanier W."/>
            <person name="Lindquist E.A."/>
            <person name="Lucas S."/>
            <person name="Mayer K.F."/>
            <person name="Moreau H."/>
            <person name="Not F."/>
            <person name="Otillar R."/>
            <person name="Panaud O."/>
            <person name="Pangilinan J."/>
            <person name="Paulsen I."/>
            <person name="Piegu B."/>
            <person name="Poliakov A."/>
            <person name="Robbens S."/>
            <person name="Schmutz J."/>
            <person name="Toulza E."/>
            <person name="Wyss T."/>
            <person name="Zelensky A."/>
            <person name="Zhou K."/>
            <person name="Armbrust E.V."/>
            <person name="Bhattacharya D."/>
            <person name="Goodenough U.W."/>
            <person name="Van de Peer Y."/>
            <person name="Grigoriev I.V."/>
        </authorList>
    </citation>
    <scope>NUCLEOTIDE SEQUENCE [LARGE SCALE GENOMIC DNA]</scope>
    <source>
        <strain evidence="12 13">CCMP1545</strain>
    </source>
</reference>
<dbReference type="STRING" id="564608.C1MSL8"/>
<sequence length="143" mass="15688">MTEAVVRGVKGMKSVMDMPVMQDGPPPGGYPSVRYARRIPSTGPTGAAMFGAYLGAMVYGFYQIGQGNKRRRGLAEEKMTARAVLIPFLQAEEDRRYVTAFKERTAQEAEIMKGVAGWKAGENVYKSTWFPPHTSVAIKPGLI</sequence>
<protein>
    <recommendedName>
        <fullName evidence="11">NADH dehydrogenase [ubiquinone] 1 alpha subcomplex subunit 13</fullName>
    </recommendedName>
</protein>
<dbReference type="Pfam" id="PF06212">
    <property type="entry name" value="GRIM-19"/>
    <property type="match status" value="1"/>
</dbReference>
<dbReference type="EMBL" id="GG663739">
    <property type="protein sequence ID" value="EEH57156.1"/>
    <property type="molecule type" value="Genomic_DNA"/>
</dbReference>
<dbReference type="OrthoDB" id="3308at2759"/>
<evidence type="ECO:0000256" key="10">
    <source>
        <dbReference type="ARBA" id="ARBA00023136"/>
    </source>
</evidence>
<accession>C1MSL8</accession>
<dbReference type="AlphaFoldDB" id="C1MSL8"/>
<dbReference type="KEGG" id="mpp:MICPUCDRAFT_26677"/>
<evidence type="ECO:0000256" key="9">
    <source>
        <dbReference type="ARBA" id="ARBA00023128"/>
    </source>
</evidence>
<dbReference type="GeneID" id="9683836"/>
<evidence type="ECO:0000256" key="3">
    <source>
        <dbReference type="ARBA" id="ARBA00022448"/>
    </source>
</evidence>
<dbReference type="Proteomes" id="UP000001876">
    <property type="component" value="Unassembled WGS sequence"/>
</dbReference>
<evidence type="ECO:0000256" key="5">
    <source>
        <dbReference type="ARBA" id="ARBA00022692"/>
    </source>
</evidence>
<dbReference type="OMA" id="YGIREQH"/>
<keyword evidence="5 11" id="KW-0812">Transmembrane</keyword>
<evidence type="ECO:0000256" key="7">
    <source>
        <dbReference type="ARBA" id="ARBA00022982"/>
    </source>
</evidence>
<keyword evidence="9 11" id="KW-0496">Mitochondrion</keyword>
<evidence type="ECO:0000313" key="13">
    <source>
        <dbReference type="Proteomes" id="UP000001876"/>
    </source>
</evidence>
<dbReference type="PANTHER" id="PTHR12966:SF0">
    <property type="entry name" value="NADH DEHYDROGENASE [UBIQUINONE] 1 ALPHA SUBCOMPLEX SUBUNIT 13"/>
    <property type="match status" value="1"/>
</dbReference>
<comment type="subcellular location">
    <subcellularLocation>
        <location evidence="1 11">Mitochondrion inner membrane</location>
        <topology evidence="1 11">Single-pass membrane protein</topology>
        <orientation evidence="1 11">Matrix side</orientation>
    </subcellularLocation>
</comment>
<evidence type="ECO:0000256" key="1">
    <source>
        <dbReference type="ARBA" id="ARBA00004298"/>
    </source>
</evidence>
<evidence type="ECO:0000256" key="2">
    <source>
        <dbReference type="ARBA" id="ARBA00007312"/>
    </source>
</evidence>
<keyword evidence="10 11" id="KW-0472">Membrane</keyword>
<dbReference type="GO" id="GO:0005743">
    <property type="term" value="C:mitochondrial inner membrane"/>
    <property type="evidence" value="ECO:0007669"/>
    <property type="project" value="UniProtKB-SubCell"/>
</dbReference>
<dbReference type="RefSeq" id="XP_003058701.1">
    <property type="nucleotide sequence ID" value="XM_003058655.1"/>
</dbReference>